<evidence type="ECO:0000313" key="3">
    <source>
        <dbReference type="Proteomes" id="UP001487740"/>
    </source>
</evidence>
<dbReference type="Proteomes" id="UP001487740">
    <property type="component" value="Unassembled WGS sequence"/>
</dbReference>
<feature type="region of interest" description="Disordered" evidence="1">
    <location>
        <begin position="1"/>
        <end position="21"/>
    </location>
</feature>
<gene>
    <name evidence="2" type="ORF">O3P69_012365</name>
</gene>
<sequence>MLRAVVGDGGESGSPHAKTPVYGAPRVLAHRTPGSGNGCISGASRPYIYVIGLIPLAWLAARSGSLIPPLNRKGFETAIVGGRHAPQAASERRPLV</sequence>
<accession>A0AAW0SI87</accession>
<reference evidence="2 3" key="1">
    <citation type="submission" date="2023-03" db="EMBL/GenBank/DDBJ databases">
        <title>High-quality genome of Scylla paramamosain provides insights in environmental adaptation.</title>
        <authorList>
            <person name="Zhang L."/>
        </authorList>
    </citation>
    <scope>NUCLEOTIDE SEQUENCE [LARGE SCALE GENOMIC DNA]</scope>
    <source>
        <strain evidence="2">LZ_2023a</strain>
        <tissue evidence="2">Muscle</tissue>
    </source>
</reference>
<keyword evidence="3" id="KW-1185">Reference proteome</keyword>
<dbReference type="AlphaFoldDB" id="A0AAW0SI87"/>
<proteinExistence type="predicted"/>
<dbReference type="EMBL" id="JARAKH010000303">
    <property type="protein sequence ID" value="KAK8374591.1"/>
    <property type="molecule type" value="Genomic_DNA"/>
</dbReference>
<evidence type="ECO:0000256" key="1">
    <source>
        <dbReference type="SAM" id="MobiDB-lite"/>
    </source>
</evidence>
<comment type="caution">
    <text evidence="2">The sequence shown here is derived from an EMBL/GenBank/DDBJ whole genome shotgun (WGS) entry which is preliminary data.</text>
</comment>
<protein>
    <submittedName>
        <fullName evidence="2">Uncharacterized protein</fullName>
    </submittedName>
</protein>
<name>A0AAW0SI87_SCYPA</name>
<organism evidence="2 3">
    <name type="scientific">Scylla paramamosain</name>
    <name type="common">Mud crab</name>
    <dbReference type="NCBI Taxonomy" id="85552"/>
    <lineage>
        <taxon>Eukaryota</taxon>
        <taxon>Metazoa</taxon>
        <taxon>Ecdysozoa</taxon>
        <taxon>Arthropoda</taxon>
        <taxon>Crustacea</taxon>
        <taxon>Multicrustacea</taxon>
        <taxon>Malacostraca</taxon>
        <taxon>Eumalacostraca</taxon>
        <taxon>Eucarida</taxon>
        <taxon>Decapoda</taxon>
        <taxon>Pleocyemata</taxon>
        <taxon>Brachyura</taxon>
        <taxon>Eubrachyura</taxon>
        <taxon>Portunoidea</taxon>
        <taxon>Portunidae</taxon>
        <taxon>Portuninae</taxon>
        <taxon>Scylla</taxon>
    </lineage>
</organism>
<evidence type="ECO:0000313" key="2">
    <source>
        <dbReference type="EMBL" id="KAK8374591.1"/>
    </source>
</evidence>